<organism evidence="7 8">
    <name type="scientific">Hypsizygus marmoreus</name>
    <name type="common">White beech mushroom</name>
    <name type="synonym">Agaricus marmoreus</name>
    <dbReference type="NCBI Taxonomy" id="39966"/>
    <lineage>
        <taxon>Eukaryota</taxon>
        <taxon>Fungi</taxon>
        <taxon>Dikarya</taxon>
        <taxon>Basidiomycota</taxon>
        <taxon>Agaricomycotina</taxon>
        <taxon>Agaricomycetes</taxon>
        <taxon>Agaricomycetidae</taxon>
        <taxon>Agaricales</taxon>
        <taxon>Tricholomatineae</taxon>
        <taxon>Lyophyllaceae</taxon>
        <taxon>Hypsizygus</taxon>
    </lineage>
</organism>
<dbReference type="InParanoid" id="A0A369JMH8"/>
<comment type="subcellular location">
    <subcellularLocation>
        <location evidence="1">Membrane</location>
        <topology evidence="1">Multi-pass membrane protein</topology>
    </subcellularLocation>
</comment>
<evidence type="ECO:0000256" key="2">
    <source>
        <dbReference type="ARBA" id="ARBA00022448"/>
    </source>
</evidence>
<dbReference type="GO" id="GO:0016020">
    <property type="term" value="C:membrane"/>
    <property type="evidence" value="ECO:0007669"/>
    <property type="project" value="UniProtKB-SubCell"/>
</dbReference>
<keyword evidence="8" id="KW-1185">Reference proteome</keyword>
<dbReference type="Proteomes" id="UP000076154">
    <property type="component" value="Unassembled WGS sequence"/>
</dbReference>
<comment type="caution">
    <text evidence="7">The sequence shown here is derived from an EMBL/GenBank/DDBJ whole genome shotgun (WGS) entry which is preliminary data.</text>
</comment>
<proteinExistence type="predicted"/>
<name>A0A369JMH8_HYPMA</name>
<evidence type="ECO:0000313" key="7">
    <source>
        <dbReference type="EMBL" id="RDB20604.1"/>
    </source>
</evidence>
<keyword evidence="6" id="KW-0472">Membrane</keyword>
<accession>A0A369JMH8</accession>
<protein>
    <submittedName>
        <fullName evidence="7">Uncharacterized protein</fullName>
    </submittedName>
</protein>
<dbReference type="STRING" id="39966.A0A369JMH8"/>
<evidence type="ECO:0000256" key="5">
    <source>
        <dbReference type="ARBA" id="ARBA00023065"/>
    </source>
</evidence>
<gene>
    <name evidence="7" type="ORF">Hypma_012158</name>
</gene>
<evidence type="ECO:0000256" key="1">
    <source>
        <dbReference type="ARBA" id="ARBA00004141"/>
    </source>
</evidence>
<evidence type="ECO:0000256" key="4">
    <source>
        <dbReference type="ARBA" id="ARBA00022989"/>
    </source>
</evidence>
<keyword evidence="3" id="KW-0812">Transmembrane</keyword>
<evidence type="ECO:0000256" key="3">
    <source>
        <dbReference type="ARBA" id="ARBA00022692"/>
    </source>
</evidence>
<dbReference type="Pfam" id="PF25539">
    <property type="entry name" value="Bestrophin_2"/>
    <property type="match status" value="1"/>
</dbReference>
<reference evidence="7" key="1">
    <citation type="submission" date="2018-04" db="EMBL/GenBank/DDBJ databases">
        <title>Whole genome sequencing of Hypsizygus marmoreus.</title>
        <authorList>
            <person name="Choi I.-G."/>
            <person name="Min B."/>
            <person name="Kim J.-G."/>
            <person name="Kim S."/>
            <person name="Oh Y.-L."/>
            <person name="Kong W.-S."/>
            <person name="Park H."/>
            <person name="Jeong J."/>
            <person name="Song E.-S."/>
        </authorList>
    </citation>
    <scope>NUCLEOTIDE SEQUENCE [LARGE SCALE GENOMIC DNA]</scope>
    <source>
        <strain evidence="7">51987-8</strain>
    </source>
</reference>
<evidence type="ECO:0000256" key="6">
    <source>
        <dbReference type="ARBA" id="ARBA00023136"/>
    </source>
</evidence>
<sequence length="88" mass="9847">MAAFIYLGFLAAGEEIEQPFGYDDNDLDLDLFCHEIVHADIEHLKSSPCLNAYFPPSRPVPIHRQSMTVVEVSQSEFEDADESFGPVS</sequence>
<dbReference type="AlphaFoldDB" id="A0A369JMH8"/>
<keyword evidence="5" id="KW-0406">Ion transport</keyword>
<dbReference type="OrthoDB" id="1368at2759"/>
<evidence type="ECO:0000313" key="8">
    <source>
        <dbReference type="Proteomes" id="UP000076154"/>
    </source>
</evidence>
<dbReference type="InterPro" id="IPR044669">
    <property type="entry name" value="YneE/VCCN1/2-like"/>
</dbReference>
<keyword evidence="2" id="KW-0813">Transport</keyword>
<dbReference type="GO" id="GO:0005254">
    <property type="term" value="F:chloride channel activity"/>
    <property type="evidence" value="ECO:0007669"/>
    <property type="project" value="InterPro"/>
</dbReference>
<dbReference type="EMBL" id="LUEZ02000058">
    <property type="protein sequence ID" value="RDB20604.1"/>
    <property type="molecule type" value="Genomic_DNA"/>
</dbReference>
<keyword evidence="4" id="KW-1133">Transmembrane helix</keyword>